<accession>A0A0F9AUP4</accession>
<dbReference type="EMBL" id="LAZR01052788">
    <property type="protein sequence ID" value="KKK82179.1"/>
    <property type="molecule type" value="Genomic_DNA"/>
</dbReference>
<name>A0A0F9AUP4_9ZZZZ</name>
<keyword evidence="1" id="KW-0472">Membrane</keyword>
<sequence length="242" mass="27901">MKIGTKSILFGVHQFLIHPIMVIWAWKVIYRKFPCLYELCAIITHDLGYWGLAKMDDEQGQKHPEIASHWWNLIGIRINNRMSGFYWRVSDEILGHSGFYAERHGTDLSKLYKADKLAIVLCPKWLYLLLANLSGEIHEYMEIARSNKDGKYLNTATQTRWLLGLHACMIMKVFDNNETIQYTVADVECDSCGWTGSWGALLIFQQANRELCPACGTDGSIMEQDAVGEDDYRNQEVREKIE</sequence>
<gene>
    <name evidence="2" type="ORF">LCGC14_2805980</name>
</gene>
<comment type="caution">
    <text evidence="2">The sequence shown here is derived from an EMBL/GenBank/DDBJ whole genome shotgun (WGS) entry which is preliminary data.</text>
</comment>
<organism evidence="2">
    <name type="scientific">marine sediment metagenome</name>
    <dbReference type="NCBI Taxonomy" id="412755"/>
    <lineage>
        <taxon>unclassified sequences</taxon>
        <taxon>metagenomes</taxon>
        <taxon>ecological metagenomes</taxon>
    </lineage>
</organism>
<dbReference type="AlphaFoldDB" id="A0A0F9AUP4"/>
<evidence type="ECO:0000256" key="1">
    <source>
        <dbReference type="SAM" id="Phobius"/>
    </source>
</evidence>
<reference evidence="2" key="1">
    <citation type="journal article" date="2015" name="Nature">
        <title>Complex archaea that bridge the gap between prokaryotes and eukaryotes.</title>
        <authorList>
            <person name="Spang A."/>
            <person name="Saw J.H."/>
            <person name="Jorgensen S.L."/>
            <person name="Zaremba-Niedzwiedzka K."/>
            <person name="Martijn J."/>
            <person name="Lind A.E."/>
            <person name="van Eijk R."/>
            <person name="Schleper C."/>
            <person name="Guy L."/>
            <person name="Ettema T.J."/>
        </authorList>
    </citation>
    <scope>NUCLEOTIDE SEQUENCE</scope>
</reference>
<keyword evidence="1" id="KW-0812">Transmembrane</keyword>
<evidence type="ECO:0000313" key="2">
    <source>
        <dbReference type="EMBL" id="KKK82179.1"/>
    </source>
</evidence>
<protein>
    <submittedName>
        <fullName evidence="2">Uncharacterized protein</fullName>
    </submittedName>
</protein>
<keyword evidence="1" id="KW-1133">Transmembrane helix</keyword>
<proteinExistence type="predicted"/>
<feature type="transmembrane region" description="Helical" evidence="1">
    <location>
        <begin position="7"/>
        <end position="26"/>
    </location>
</feature>